<dbReference type="InterPro" id="IPR007563">
    <property type="entry name" value="DUF554"/>
</dbReference>
<keyword evidence="1" id="KW-1133">Transmembrane helix</keyword>
<keyword evidence="1" id="KW-0472">Membrane</keyword>
<dbReference type="PANTHER" id="PTHR36111">
    <property type="entry name" value="INNER MEMBRANE PROTEIN-RELATED"/>
    <property type="match status" value="1"/>
</dbReference>
<keyword evidence="3" id="KW-1185">Reference proteome</keyword>
<feature type="transmembrane region" description="Helical" evidence="1">
    <location>
        <begin position="6"/>
        <end position="21"/>
    </location>
</feature>
<proteinExistence type="predicted"/>
<reference evidence="2 3" key="1">
    <citation type="submission" date="2019-10" db="EMBL/GenBank/DDBJ databases">
        <title>Comparative genomics of sulfur disproportionating microorganisms.</title>
        <authorList>
            <person name="Ward L.M."/>
            <person name="Bertran E."/>
            <person name="Johnston D."/>
        </authorList>
    </citation>
    <scope>NUCLEOTIDE SEQUENCE [LARGE SCALE GENOMIC DNA]</scope>
    <source>
        <strain evidence="2 3">DSM 14055</strain>
    </source>
</reference>
<dbReference type="PANTHER" id="PTHR36111:SF2">
    <property type="entry name" value="INNER MEMBRANE PROTEIN"/>
    <property type="match status" value="1"/>
</dbReference>
<dbReference type="EMBL" id="WHYR01000094">
    <property type="protein sequence ID" value="MQL53992.1"/>
    <property type="molecule type" value="Genomic_DNA"/>
</dbReference>
<gene>
    <name evidence="2" type="ORF">GFC01_17370</name>
</gene>
<comment type="caution">
    <text evidence="2">The sequence shown here is derived from an EMBL/GenBank/DDBJ whole genome shotgun (WGS) entry which is preliminary data.</text>
</comment>
<feature type="transmembrane region" description="Helical" evidence="1">
    <location>
        <begin position="139"/>
        <end position="161"/>
    </location>
</feature>
<feature type="transmembrane region" description="Helical" evidence="1">
    <location>
        <begin position="182"/>
        <end position="202"/>
    </location>
</feature>
<feature type="transmembrane region" description="Helical" evidence="1">
    <location>
        <begin position="97"/>
        <end position="119"/>
    </location>
</feature>
<protein>
    <submittedName>
        <fullName evidence="2">DUF554 family protein</fullName>
    </submittedName>
</protein>
<name>A0A6N7IV83_9FIRM</name>
<dbReference type="Pfam" id="PF04474">
    <property type="entry name" value="DUF554"/>
    <property type="match status" value="1"/>
</dbReference>
<feature type="transmembrane region" description="Helical" evidence="1">
    <location>
        <begin position="208"/>
        <end position="225"/>
    </location>
</feature>
<feature type="transmembrane region" description="Helical" evidence="1">
    <location>
        <begin position="33"/>
        <end position="50"/>
    </location>
</feature>
<dbReference type="AlphaFoldDB" id="A0A6N7IV83"/>
<keyword evidence="1" id="KW-0812">Transmembrane</keyword>
<dbReference type="OrthoDB" id="9797976at2"/>
<evidence type="ECO:0000313" key="2">
    <source>
        <dbReference type="EMBL" id="MQL53992.1"/>
    </source>
</evidence>
<sequence length="228" mass="22807">MLGTLINVATICAGASLGALLKKGIPERIGDTVIQGLGLAVVLIGAQMALQTRNPLIVIGSLALGGAAGAGLDIEGRLEALGKKLEARFGGAAGNGLARAFVTASLVFCVGAMAVMGSIEDGLTGNPRTLVAKAMLDGIAAAIFASTMGVGVIFSAVPVLVYQGGITLAARFAGPFLSPWMVAELSATGGLLILAIGLNMLLSARIKVGNLLPAIFVAAIITAVVERM</sequence>
<accession>A0A6N7IV83</accession>
<evidence type="ECO:0000256" key="1">
    <source>
        <dbReference type="SAM" id="Phobius"/>
    </source>
</evidence>
<dbReference type="Proteomes" id="UP000441717">
    <property type="component" value="Unassembled WGS sequence"/>
</dbReference>
<evidence type="ECO:0000313" key="3">
    <source>
        <dbReference type="Proteomes" id="UP000441717"/>
    </source>
</evidence>
<dbReference type="RefSeq" id="WP_152948438.1">
    <property type="nucleotide sequence ID" value="NZ_WHYR01000094.1"/>
</dbReference>
<organism evidence="2 3">
    <name type="scientific">Desulfofundulus thermobenzoicus</name>
    <dbReference type="NCBI Taxonomy" id="29376"/>
    <lineage>
        <taxon>Bacteria</taxon>
        <taxon>Bacillati</taxon>
        <taxon>Bacillota</taxon>
        <taxon>Clostridia</taxon>
        <taxon>Eubacteriales</taxon>
        <taxon>Peptococcaceae</taxon>
        <taxon>Desulfofundulus</taxon>
    </lineage>
</organism>